<organism evidence="3 5">
    <name type="scientific">Fluoribacter gormanii</name>
    <dbReference type="NCBI Taxonomy" id="464"/>
    <lineage>
        <taxon>Bacteria</taxon>
        <taxon>Pseudomonadati</taxon>
        <taxon>Pseudomonadota</taxon>
        <taxon>Gammaproteobacteria</taxon>
        <taxon>Legionellales</taxon>
        <taxon>Legionellaceae</taxon>
        <taxon>Fluoribacter</taxon>
    </lineage>
</organism>
<dbReference type="SUPFAM" id="SSF56112">
    <property type="entry name" value="Protein kinase-like (PK-like)"/>
    <property type="match status" value="1"/>
</dbReference>
<dbReference type="PROSITE" id="PS50011">
    <property type="entry name" value="PROTEIN_KINASE_DOM"/>
    <property type="match status" value="1"/>
</dbReference>
<dbReference type="Proteomes" id="UP000254374">
    <property type="component" value="Unassembled WGS sequence"/>
</dbReference>
<dbReference type="STRING" id="464.Lgor_0330"/>
<dbReference type="EMBL" id="UGGV01000001">
    <property type="protein sequence ID" value="STO25356.1"/>
    <property type="molecule type" value="Genomic_DNA"/>
</dbReference>
<feature type="domain" description="Protein kinase" evidence="1">
    <location>
        <begin position="64"/>
        <end position="363"/>
    </location>
</feature>
<proteinExistence type="predicted"/>
<keyword evidence="3" id="KW-0418">Kinase</keyword>
<dbReference type="PANTHER" id="PTHR44167">
    <property type="entry name" value="OVARIAN-SPECIFIC SERINE/THREONINE-PROTEIN KINASE LOK-RELATED"/>
    <property type="match status" value="1"/>
</dbReference>
<keyword evidence="3" id="KW-0808">Transferase</keyword>
<evidence type="ECO:0000313" key="5">
    <source>
        <dbReference type="Proteomes" id="UP000254374"/>
    </source>
</evidence>
<dbReference type="Gene3D" id="1.10.510.10">
    <property type="entry name" value="Transferase(Phosphotransferase) domain 1"/>
    <property type="match status" value="1"/>
</dbReference>
<keyword evidence="2" id="KW-0723">Serine/threonine-protein kinase</keyword>
<dbReference type="GO" id="GO:0005737">
    <property type="term" value="C:cytoplasm"/>
    <property type="evidence" value="ECO:0007669"/>
    <property type="project" value="TreeGrafter"/>
</dbReference>
<protein>
    <submittedName>
        <fullName evidence="2">Serine/threonine protein kinase</fullName>
    </submittedName>
    <submittedName>
        <fullName evidence="3">Serine/threonine-protein kinase Pkn1</fullName>
        <ecNumber evidence="3">2.7.11.1</ecNumber>
    </submittedName>
</protein>
<dbReference type="GO" id="GO:0005524">
    <property type="term" value="F:ATP binding"/>
    <property type="evidence" value="ECO:0007669"/>
    <property type="project" value="InterPro"/>
</dbReference>
<sequence length="384" mass="43866">MTRISPTDENTDQTNESIALINPTDLTKEQSIFLKEFLEGDDQPEVFLPDTIYTYKQIQFKLTHELNWRLGKDGVSECFEVMKNSRAGVGKYATVDNIEGKLVSFSKELEFAPAHKKPHKERVRKFMFFKQDKEEEQWRDSIKKEYKRTKQAGHLNVRKPVFFRDNAGKLCAYMFIKKASGATLHDILHGKSNVQLDIETRKTISIAILNAYIEQVESKGLVHNDISLKNIMIDISNPKQPIVTFIDFAFAKKTHKNDAGPNIRGTPLYMAPERFVGEGSSTASDVFALGHILAELFGERRITPGPKWGIKEIYGLNKKGTFDSDLIYLEEFEKDTITHNLLPMVSPNPEERPTPEEIKEILMAEYESSSESTLNTSIEFLHNL</sequence>
<keyword evidence="4" id="KW-1185">Reference proteome</keyword>
<evidence type="ECO:0000313" key="4">
    <source>
        <dbReference type="Proteomes" id="UP000186808"/>
    </source>
</evidence>
<dbReference type="OrthoDB" id="9801841at2"/>
<evidence type="ECO:0000313" key="2">
    <source>
        <dbReference type="EMBL" id="SIR63351.1"/>
    </source>
</evidence>
<dbReference type="SMART" id="SM00220">
    <property type="entry name" value="S_TKc"/>
    <property type="match status" value="1"/>
</dbReference>
<reference evidence="2 4" key="1">
    <citation type="submission" date="2017-01" db="EMBL/GenBank/DDBJ databases">
        <authorList>
            <person name="Varghese N."/>
            <person name="Submissions S."/>
        </authorList>
    </citation>
    <scope>NUCLEOTIDE SEQUENCE [LARGE SCALE GENOMIC DNA]</scope>
    <source>
        <strain evidence="2 4">ATCC 33342</strain>
    </source>
</reference>
<dbReference type="InterPro" id="IPR008266">
    <property type="entry name" value="Tyr_kinase_AS"/>
</dbReference>
<name>A0A377GKM1_9GAMM</name>
<dbReference type="PANTHER" id="PTHR44167:SF24">
    <property type="entry name" value="SERINE_THREONINE-PROTEIN KINASE CHK2"/>
    <property type="match status" value="1"/>
</dbReference>
<evidence type="ECO:0000313" key="3">
    <source>
        <dbReference type="EMBL" id="STO25356.1"/>
    </source>
</evidence>
<dbReference type="PROSITE" id="PS00109">
    <property type="entry name" value="PROTEIN_KINASE_TYR"/>
    <property type="match status" value="1"/>
</dbReference>
<dbReference type="EC" id="2.7.11.1" evidence="3"/>
<dbReference type="Pfam" id="PF00069">
    <property type="entry name" value="Pkinase"/>
    <property type="match status" value="1"/>
</dbReference>
<dbReference type="InterPro" id="IPR011009">
    <property type="entry name" value="Kinase-like_dom_sf"/>
</dbReference>
<evidence type="ECO:0000259" key="1">
    <source>
        <dbReference type="PROSITE" id="PS50011"/>
    </source>
</evidence>
<reference evidence="3 5" key="2">
    <citation type="submission" date="2018-06" db="EMBL/GenBank/DDBJ databases">
        <authorList>
            <consortium name="Pathogen Informatics"/>
            <person name="Doyle S."/>
        </authorList>
    </citation>
    <scope>NUCLEOTIDE SEQUENCE [LARGE SCALE GENOMIC DNA]</scope>
    <source>
        <strain evidence="3 5">NCTC11401</strain>
    </source>
</reference>
<dbReference type="Proteomes" id="UP000186808">
    <property type="component" value="Unassembled WGS sequence"/>
</dbReference>
<dbReference type="RefSeq" id="WP_058466846.1">
    <property type="nucleotide sequence ID" value="NZ_CAAAIX010000016.1"/>
</dbReference>
<dbReference type="EMBL" id="FTNL01000017">
    <property type="protein sequence ID" value="SIR63351.1"/>
    <property type="molecule type" value="Genomic_DNA"/>
</dbReference>
<accession>A0A377GKM1</accession>
<dbReference type="InterPro" id="IPR000719">
    <property type="entry name" value="Prot_kinase_dom"/>
</dbReference>
<gene>
    <name evidence="3" type="primary">pkn1</name>
    <name evidence="3" type="ORF">NCTC11401_02191</name>
    <name evidence="2" type="ORF">SAMN05421777_11791</name>
</gene>
<dbReference type="GO" id="GO:0004674">
    <property type="term" value="F:protein serine/threonine kinase activity"/>
    <property type="evidence" value="ECO:0007669"/>
    <property type="project" value="UniProtKB-KW"/>
</dbReference>
<dbReference type="AlphaFoldDB" id="A0A377GKM1"/>